<evidence type="ECO:0000313" key="13">
    <source>
        <dbReference type="Proteomes" id="UP000240830"/>
    </source>
</evidence>
<keyword evidence="5 10" id="KW-0479">Metal-binding</keyword>
<feature type="binding site" evidence="10">
    <location>
        <position position="174"/>
    </location>
    <ligand>
        <name>Zn(2+)</name>
        <dbReference type="ChEBI" id="CHEBI:29105"/>
        <note>catalytic</note>
    </ligand>
</feature>
<evidence type="ECO:0000256" key="8">
    <source>
        <dbReference type="ARBA" id="ARBA00023049"/>
    </source>
</evidence>
<dbReference type="GO" id="GO:0006508">
    <property type="term" value="P:proteolysis"/>
    <property type="evidence" value="ECO:0007669"/>
    <property type="project" value="UniProtKB-KW"/>
</dbReference>
<dbReference type="SMART" id="SM01263">
    <property type="entry name" value="Leuk-A4-hydro_C"/>
    <property type="match status" value="1"/>
</dbReference>
<keyword evidence="7 10" id="KW-0862">Zinc</keyword>
<comment type="caution">
    <text evidence="12">The sequence shown here is derived from an EMBL/GenBank/DDBJ whole genome shotgun (WGS) entry which is preliminary data.</text>
</comment>
<dbReference type="OrthoDB" id="79562at2759"/>
<evidence type="ECO:0000256" key="10">
    <source>
        <dbReference type="PIRSR" id="PIRSR634015-3"/>
    </source>
</evidence>
<dbReference type="InterPro" id="IPR034015">
    <property type="entry name" value="M1_LTA4H"/>
</dbReference>
<dbReference type="CDD" id="cd09599">
    <property type="entry name" value="M1_LTA4H"/>
    <property type="match status" value="1"/>
</dbReference>
<dbReference type="PANTHER" id="PTHR45726">
    <property type="entry name" value="LEUKOTRIENE A-4 HYDROLASE"/>
    <property type="match status" value="1"/>
</dbReference>
<evidence type="ECO:0000256" key="9">
    <source>
        <dbReference type="PIRSR" id="PIRSR634015-1"/>
    </source>
</evidence>
<evidence type="ECO:0000256" key="2">
    <source>
        <dbReference type="ARBA" id="ARBA00010136"/>
    </source>
</evidence>
<dbReference type="SUPFAM" id="SSF48371">
    <property type="entry name" value="ARM repeat"/>
    <property type="match status" value="1"/>
</dbReference>
<dbReference type="InterPro" id="IPR042097">
    <property type="entry name" value="Aminopeptidase_N-like_N_sf"/>
</dbReference>
<evidence type="ECO:0000313" key="12">
    <source>
        <dbReference type="EMBL" id="PJF18879.1"/>
    </source>
</evidence>
<dbReference type="Pfam" id="PF09127">
    <property type="entry name" value="Leuk-A4-hydro_C"/>
    <property type="match status" value="1"/>
</dbReference>
<feature type="active site" description="Proton acceptor" evidence="9">
    <location>
        <position position="152"/>
    </location>
</feature>
<dbReference type="Gene3D" id="2.60.40.1730">
    <property type="entry name" value="tricorn interacting facor f3 domain"/>
    <property type="match status" value="1"/>
</dbReference>
<dbReference type="PRINTS" id="PR00756">
    <property type="entry name" value="ALADIPTASE"/>
</dbReference>
<protein>
    <submittedName>
        <fullName evidence="12">Leukotriene A(4) hydrolase</fullName>
    </submittedName>
</protein>
<keyword evidence="6 12" id="KW-0378">Hydrolase</keyword>
<dbReference type="InterPro" id="IPR001930">
    <property type="entry name" value="Peptidase_M1"/>
</dbReference>
<dbReference type="InterPro" id="IPR049980">
    <property type="entry name" value="LTA4H_cat"/>
</dbReference>
<dbReference type="InterPro" id="IPR027268">
    <property type="entry name" value="Peptidase_M4/M1_CTD_sf"/>
</dbReference>
<dbReference type="Gene3D" id="3.30.2010.30">
    <property type="match status" value="1"/>
</dbReference>
<dbReference type="STRING" id="1246581.A0A2H9TMD6"/>
<evidence type="ECO:0000256" key="3">
    <source>
        <dbReference type="ARBA" id="ARBA00022490"/>
    </source>
</evidence>
<comment type="similarity">
    <text evidence="2">Belongs to the peptidase M1 family.</text>
</comment>
<dbReference type="Pfam" id="PF17900">
    <property type="entry name" value="Peptidase_M1_N"/>
    <property type="match status" value="1"/>
</dbReference>
<dbReference type="FunFam" id="1.10.390.10:FF:000003">
    <property type="entry name" value="Leukotriene A(4) hydrolase"/>
    <property type="match status" value="1"/>
</dbReference>
<dbReference type="InterPro" id="IPR038502">
    <property type="entry name" value="M1_LTA-4_hydro/amino_C_sf"/>
</dbReference>
<evidence type="ECO:0000256" key="5">
    <source>
        <dbReference type="ARBA" id="ARBA00022723"/>
    </source>
</evidence>
<keyword evidence="13" id="KW-1185">Reference proteome</keyword>
<dbReference type="InterPro" id="IPR016024">
    <property type="entry name" value="ARM-type_fold"/>
</dbReference>
<evidence type="ECO:0000256" key="4">
    <source>
        <dbReference type="ARBA" id="ARBA00022670"/>
    </source>
</evidence>
<organism evidence="12 13">
    <name type="scientific">Paramicrosporidium saccamoebae</name>
    <dbReference type="NCBI Taxonomy" id="1246581"/>
    <lineage>
        <taxon>Eukaryota</taxon>
        <taxon>Fungi</taxon>
        <taxon>Fungi incertae sedis</taxon>
        <taxon>Cryptomycota</taxon>
        <taxon>Cryptomycota incertae sedis</taxon>
        <taxon>Paramicrosporidium</taxon>
    </lineage>
</organism>
<dbReference type="AlphaFoldDB" id="A0A2H9TMD6"/>
<dbReference type="EMBL" id="MTSL01000097">
    <property type="protein sequence ID" value="PJF18879.1"/>
    <property type="molecule type" value="Genomic_DNA"/>
</dbReference>
<dbReference type="Pfam" id="PF01433">
    <property type="entry name" value="Peptidase_M1"/>
    <property type="match status" value="1"/>
</dbReference>
<evidence type="ECO:0000256" key="6">
    <source>
        <dbReference type="ARBA" id="ARBA00022801"/>
    </source>
</evidence>
<comment type="cofactor">
    <cofactor evidence="10">
        <name>Zn(2+)</name>
        <dbReference type="ChEBI" id="CHEBI:29105"/>
    </cofactor>
    <text evidence="10">Binds 1 zinc ion per subunit.</text>
</comment>
<proteinExistence type="inferred from homology"/>
<accession>A0A2H9TMD6</accession>
<sequence length="467" mass="52561">MLPCQDTPAVKCTYSATVTLPAPLSAVMSANRRIERPAPSGLCSFEFEQTQPIPSYLIAIGAGHIDSREIGPRSMVWCEGEVLDAAAYEFAETESFISVAEDLVGPYVWERYDILLLPPSFPYGGMENPCLTFLTPSLLCGDRSLVDVVAHEVSHSWTGNLVSCMNWEHFWLNEGFTMFLERKILARIHGEGWRQFNSHIGLADLRESVAQFNGDGPETMLIPDLTDTDPDDVFSSVPYEKGYTLLYVLEELVGGPAVFEPFFKAHIQKFAGQSITSEEFKAFLLGYFARDTEVSSKLASFNWSLWFSGRGMPPTIPSYSEKMMTPCRLLAETWVQNGKSNDADQFPAFSPAQKTMFLDIILQKASTMDKKTVQQLDREYGLSDSNNVEILLKWYLLCIRSNTESIFEGAAKFATQHGRMKYCRPILRELFKSGDCGRKLALKTFDEYRSFYHPIAAQLIAKDLNLC</sequence>
<dbReference type="Proteomes" id="UP000240830">
    <property type="component" value="Unassembled WGS sequence"/>
</dbReference>
<name>A0A2H9TMD6_9FUNG</name>
<dbReference type="Gene3D" id="1.25.40.320">
    <property type="entry name" value="Peptidase M1, leukotriene A4 hydrolase/aminopeptidase C-terminal domain"/>
    <property type="match status" value="1"/>
</dbReference>
<dbReference type="GO" id="GO:0008270">
    <property type="term" value="F:zinc ion binding"/>
    <property type="evidence" value="ECO:0007669"/>
    <property type="project" value="InterPro"/>
</dbReference>
<keyword evidence="4" id="KW-0645">Protease</keyword>
<dbReference type="Gene3D" id="1.10.390.10">
    <property type="entry name" value="Neutral Protease Domain 2"/>
    <property type="match status" value="1"/>
</dbReference>
<keyword evidence="8" id="KW-0482">Metalloprotease</keyword>
<dbReference type="GO" id="GO:0005829">
    <property type="term" value="C:cytosol"/>
    <property type="evidence" value="ECO:0007669"/>
    <property type="project" value="TreeGrafter"/>
</dbReference>
<dbReference type="InterPro" id="IPR015211">
    <property type="entry name" value="Peptidase_M1_C"/>
</dbReference>
<dbReference type="PANTHER" id="PTHR45726:SF3">
    <property type="entry name" value="LEUKOTRIENE A-4 HYDROLASE"/>
    <property type="match status" value="1"/>
</dbReference>
<reference evidence="12 13" key="1">
    <citation type="submission" date="2016-10" db="EMBL/GenBank/DDBJ databases">
        <title>The genome of Paramicrosporidium saccamoebae is the missing link in understanding Cryptomycota and Microsporidia evolution.</title>
        <authorList>
            <person name="Quandt C.A."/>
            <person name="Beaudet D."/>
            <person name="Corsaro D."/>
            <person name="Michel R."/>
            <person name="Corradi N."/>
            <person name="James T."/>
        </authorList>
    </citation>
    <scope>NUCLEOTIDE SEQUENCE [LARGE SCALE GENOMIC DNA]</scope>
    <source>
        <strain evidence="12 13">KSL3</strain>
    </source>
</reference>
<feature type="binding site" evidence="10">
    <location>
        <position position="151"/>
    </location>
    <ligand>
        <name>Zn(2+)</name>
        <dbReference type="ChEBI" id="CHEBI:29105"/>
        <note>catalytic</note>
    </ligand>
</feature>
<keyword evidence="3" id="KW-0963">Cytoplasm</keyword>
<dbReference type="SUPFAM" id="SSF55486">
    <property type="entry name" value="Metalloproteases ('zincins'), catalytic domain"/>
    <property type="match status" value="1"/>
</dbReference>
<dbReference type="SUPFAM" id="SSF63737">
    <property type="entry name" value="Leukotriene A4 hydrolase N-terminal domain"/>
    <property type="match status" value="1"/>
</dbReference>
<evidence type="ECO:0000259" key="11">
    <source>
        <dbReference type="SMART" id="SM01263"/>
    </source>
</evidence>
<dbReference type="GO" id="GO:0008237">
    <property type="term" value="F:metallopeptidase activity"/>
    <property type="evidence" value="ECO:0007669"/>
    <property type="project" value="UniProtKB-KW"/>
</dbReference>
<dbReference type="FunFam" id="3.30.2010.30:FF:000001">
    <property type="entry name" value="Leukotriene A(4) hydrolase"/>
    <property type="match status" value="1"/>
</dbReference>
<comment type="subcellular location">
    <subcellularLocation>
        <location evidence="1">Cytoplasm</location>
    </subcellularLocation>
</comment>
<feature type="domain" description="Peptidase M1 leukotriene A4 hydrolase/aminopeptidase C-terminal" evidence="11">
    <location>
        <begin position="322"/>
        <end position="464"/>
    </location>
</feature>
<feature type="active site" description="Proton donor" evidence="9">
    <location>
        <position position="239"/>
    </location>
</feature>
<evidence type="ECO:0000256" key="1">
    <source>
        <dbReference type="ARBA" id="ARBA00004496"/>
    </source>
</evidence>
<dbReference type="InterPro" id="IPR014782">
    <property type="entry name" value="Peptidase_M1_dom"/>
</dbReference>
<evidence type="ECO:0000256" key="7">
    <source>
        <dbReference type="ARBA" id="ARBA00022833"/>
    </source>
</evidence>
<feature type="binding site" evidence="10">
    <location>
        <position position="155"/>
    </location>
    <ligand>
        <name>Zn(2+)</name>
        <dbReference type="ChEBI" id="CHEBI:29105"/>
        <note>catalytic</note>
    </ligand>
</feature>
<gene>
    <name evidence="12" type="ORF">PSACC_01296</name>
</gene>
<dbReference type="InterPro" id="IPR045357">
    <property type="entry name" value="Aminopeptidase_N-like_N"/>
</dbReference>